<comment type="caution">
    <text evidence="3">The sequence shown here is derived from an EMBL/GenBank/DDBJ whole genome shotgun (WGS) entry which is preliminary data.</text>
</comment>
<name>A0AAJ2GYV8_9HYPH</name>
<dbReference type="PANTHER" id="PTHR43708">
    <property type="entry name" value="CONSERVED EXPRESSED OXIDOREDUCTASE (EUROFUNG)"/>
    <property type="match status" value="1"/>
</dbReference>
<dbReference type="PANTHER" id="PTHR43708:SF3">
    <property type="entry name" value="OXIDOREDUCTASE"/>
    <property type="match status" value="1"/>
</dbReference>
<dbReference type="Pfam" id="PF01408">
    <property type="entry name" value="GFO_IDH_MocA"/>
    <property type="match status" value="1"/>
</dbReference>
<gene>
    <name evidence="3" type="ORF">RJJ65_25300</name>
</gene>
<dbReference type="SUPFAM" id="SSF51735">
    <property type="entry name" value="NAD(P)-binding Rossmann-fold domains"/>
    <property type="match status" value="1"/>
</dbReference>
<protein>
    <submittedName>
        <fullName evidence="3">Gfo/Idh/MocA family oxidoreductase</fullName>
    </submittedName>
</protein>
<feature type="domain" description="Gfo/Idh/MocA-like oxidoreductase N-terminal" evidence="1">
    <location>
        <begin position="15"/>
        <end position="142"/>
    </location>
</feature>
<reference evidence="3" key="1">
    <citation type="submission" date="2023-04" db="EMBL/GenBank/DDBJ databases">
        <title>Genomic characterization of faba bean (Vicia faba) microsymbionts in Mexican soils.</title>
        <authorList>
            <person name="Rivera Orduna F.N."/>
            <person name="Guevara-Luna J."/>
            <person name="Yan J."/>
            <person name="Arroyo-Herrera I."/>
            <person name="Li Y."/>
            <person name="Vasquez-Murrieta M.S."/>
            <person name="Wang E.T."/>
        </authorList>
    </citation>
    <scope>NUCLEOTIDE SEQUENCE</scope>
    <source>
        <strain evidence="3">CH26</strain>
    </source>
</reference>
<dbReference type="AlphaFoldDB" id="A0AAJ2GYV8"/>
<evidence type="ECO:0000313" key="3">
    <source>
        <dbReference type="EMBL" id="MDR9775917.1"/>
    </source>
</evidence>
<proteinExistence type="predicted"/>
<dbReference type="InterPro" id="IPR055170">
    <property type="entry name" value="GFO_IDH_MocA-like_dom"/>
</dbReference>
<dbReference type="Gene3D" id="3.40.50.720">
    <property type="entry name" value="NAD(P)-binding Rossmann-like Domain"/>
    <property type="match status" value="1"/>
</dbReference>
<dbReference type="Gene3D" id="3.30.360.10">
    <property type="entry name" value="Dihydrodipicolinate Reductase, domain 2"/>
    <property type="match status" value="1"/>
</dbReference>
<evidence type="ECO:0000313" key="4">
    <source>
        <dbReference type="Proteomes" id="UP001268610"/>
    </source>
</evidence>
<accession>A0AAJ2GYV8</accession>
<dbReference type="InterPro" id="IPR036291">
    <property type="entry name" value="NAD(P)-bd_dom_sf"/>
</dbReference>
<organism evidence="3 4">
    <name type="scientific">Rhizobium hidalgonense</name>
    <dbReference type="NCBI Taxonomy" id="1538159"/>
    <lineage>
        <taxon>Bacteria</taxon>
        <taxon>Pseudomonadati</taxon>
        <taxon>Pseudomonadota</taxon>
        <taxon>Alphaproteobacteria</taxon>
        <taxon>Hyphomicrobiales</taxon>
        <taxon>Rhizobiaceae</taxon>
        <taxon>Rhizobium/Agrobacterium group</taxon>
        <taxon>Rhizobium</taxon>
    </lineage>
</organism>
<dbReference type="Proteomes" id="UP001268610">
    <property type="component" value="Unassembled WGS sequence"/>
</dbReference>
<evidence type="ECO:0000259" key="2">
    <source>
        <dbReference type="Pfam" id="PF22725"/>
    </source>
</evidence>
<feature type="domain" description="GFO/IDH/MocA-like oxidoreductase" evidence="2">
    <location>
        <begin position="153"/>
        <end position="290"/>
    </location>
</feature>
<dbReference type="EMBL" id="JAVLSF010000018">
    <property type="protein sequence ID" value="MDR9775917.1"/>
    <property type="molecule type" value="Genomic_DNA"/>
</dbReference>
<evidence type="ECO:0000259" key="1">
    <source>
        <dbReference type="Pfam" id="PF01408"/>
    </source>
</evidence>
<sequence length="395" mass="42533">MAIEASSEQTREPRIRLGMVGGGAGAFIGAVHRIAARIDDQYDLIAGALSSTPEKAVQSGRDLGLDPSRTYSSYREMAIREAKLKNGIEAVAIVTPNHVHYDAAKEFLKRGIHVICDKPLTSNLADAKKLKKIADESGALFVLTHNYTGYPMVRQAREMIANGELGDIRVVQAEYPQDWLTEAVEQTGQKQAAWRTDPAQSGVGGSTGDIGTHAYNLASFMSCLELDSLAADLDSFVPGRRLDDNAHVMLRFKAKGSEKPAKGMLWCSQVAPGHENGLMVRVYGSKGGLEWTQKDPNYLWYTPFGEPKRLITRGGAGSGAAAGRVSRVPSGHPEGYLEAFATIYTEAAHAINARKKGKAVDKAVVYPTIDDGVKGVAFVEACVASSKKNGAWVKV</sequence>
<dbReference type="InterPro" id="IPR051317">
    <property type="entry name" value="Gfo/Idh/MocA_oxidoreduct"/>
</dbReference>
<dbReference type="RefSeq" id="WP_310865710.1">
    <property type="nucleotide sequence ID" value="NZ_JAVLSF010000018.1"/>
</dbReference>
<dbReference type="GO" id="GO:0000166">
    <property type="term" value="F:nucleotide binding"/>
    <property type="evidence" value="ECO:0007669"/>
    <property type="project" value="InterPro"/>
</dbReference>
<dbReference type="Pfam" id="PF22725">
    <property type="entry name" value="GFO_IDH_MocA_C3"/>
    <property type="match status" value="1"/>
</dbReference>
<dbReference type="InterPro" id="IPR000683">
    <property type="entry name" value="Gfo/Idh/MocA-like_OxRdtase_N"/>
</dbReference>
<dbReference type="SUPFAM" id="SSF55347">
    <property type="entry name" value="Glyceraldehyde-3-phosphate dehydrogenase-like, C-terminal domain"/>
    <property type="match status" value="1"/>
</dbReference>